<keyword evidence="3" id="KW-0813">Transport</keyword>
<evidence type="ECO:0000256" key="3">
    <source>
        <dbReference type="ARBA" id="ARBA00022448"/>
    </source>
</evidence>
<comment type="catalytic activity">
    <reaction evidence="10">
        <text>Fe(2+)(in) + H(+)(out) = Fe(2+)(out) + H(+)(in)</text>
        <dbReference type="Rhea" id="RHEA:29439"/>
        <dbReference type="ChEBI" id="CHEBI:15378"/>
        <dbReference type="ChEBI" id="CHEBI:29033"/>
    </reaction>
</comment>
<feature type="transmembrane region" description="Helical" evidence="15">
    <location>
        <begin position="119"/>
        <end position="137"/>
    </location>
</feature>
<dbReference type="InterPro" id="IPR002524">
    <property type="entry name" value="Cation_efflux"/>
</dbReference>
<gene>
    <name evidence="18" type="ORF">DPV93_02580</name>
</gene>
<evidence type="ECO:0000256" key="15">
    <source>
        <dbReference type="SAM" id="Phobius"/>
    </source>
</evidence>
<dbReference type="GO" id="GO:0015341">
    <property type="term" value="F:zinc efflux antiporter activity"/>
    <property type="evidence" value="ECO:0007669"/>
    <property type="project" value="TreeGrafter"/>
</dbReference>
<dbReference type="Gene3D" id="1.20.1510.10">
    <property type="entry name" value="Cation efflux protein transmembrane domain"/>
    <property type="match status" value="1"/>
</dbReference>
<evidence type="ECO:0000256" key="2">
    <source>
        <dbReference type="ARBA" id="ARBA00010212"/>
    </source>
</evidence>
<feature type="domain" description="Cation efflux protein transmembrane" evidence="16">
    <location>
        <begin position="19"/>
        <end position="209"/>
    </location>
</feature>
<comment type="similarity">
    <text evidence="2">Belongs to the cation diffusion facilitator (CDF) transporter (TC 2.A.4) family. FieF subfamily.</text>
</comment>
<evidence type="ECO:0000256" key="9">
    <source>
        <dbReference type="ARBA" id="ARBA00023136"/>
    </source>
</evidence>
<dbReference type="InterPro" id="IPR050291">
    <property type="entry name" value="CDF_Transporter"/>
</dbReference>
<evidence type="ECO:0000256" key="4">
    <source>
        <dbReference type="ARBA" id="ARBA00022475"/>
    </source>
</evidence>
<dbReference type="NCBIfam" id="TIGR01297">
    <property type="entry name" value="CDF"/>
    <property type="match status" value="1"/>
</dbReference>
<comment type="catalytic activity">
    <reaction evidence="12">
        <text>Cd(2+)(in) + H(+)(out) = Cd(2+)(out) + H(+)(in)</text>
        <dbReference type="Rhea" id="RHEA:28739"/>
        <dbReference type="ChEBI" id="CHEBI:15378"/>
        <dbReference type="ChEBI" id="CHEBI:48775"/>
    </reaction>
</comment>
<dbReference type="PANTHER" id="PTHR43840">
    <property type="entry name" value="MITOCHONDRIAL METAL TRANSPORTER 1-RELATED"/>
    <property type="match status" value="1"/>
</dbReference>
<evidence type="ECO:0000313" key="19">
    <source>
        <dbReference type="Proteomes" id="UP000253872"/>
    </source>
</evidence>
<keyword evidence="7" id="KW-0862">Zinc</keyword>
<dbReference type="Pfam" id="PF16916">
    <property type="entry name" value="ZT_dimer"/>
    <property type="match status" value="1"/>
</dbReference>
<dbReference type="Gene3D" id="3.30.70.1350">
    <property type="entry name" value="Cation efflux protein, cytoplasmic domain"/>
    <property type="match status" value="1"/>
</dbReference>
<evidence type="ECO:0000259" key="17">
    <source>
        <dbReference type="Pfam" id="PF16916"/>
    </source>
</evidence>
<dbReference type="GO" id="GO:0015093">
    <property type="term" value="F:ferrous iron transmembrane transporter activity"/>
    <property type="evidence" value="ECO:0007669"/>
    <property type="project" value="TreeGrafter"/>
</dbReference>
<keyword evidence="6 15" id="KW-0812">Transmembrane</keyword>
<evidence type="ECO:0000256" key="14">
    <source>
        <dbReference type="ARBA" id="ARBA00072262"/>
    </source>
</evidence>
<keyword evidence="7" id="KW-0864">Zinc transport</keyword>
<keyword evidence="7" id="KW-0406">Ion transport</keyword>
<keyword evidence="9 15" id="KW-0472">Membrane</keyword>
<comment type="subunit">
    <text evidence="13">Homodimer. The subunits are held together in a parallel orientation through zinc binding at the interface of the cytoplasmic domains.</text>
</comment>
<evidence type="ECO:0000256" key="11">
    <source>
        <dbReference type="ARBA" id="ARBA00047695"/>
    </source>
</evidence>
<dbReference type="STRING" id="1035839.GCA_000238795_01510"/>
<dbReference type="SUPFAM" id="SSF160240">
    <property type="entry name" value="Cation efflux protein cytoplasmic domain-like"/>
    <property type="match status" value="1"/>
</dbReference>
<keyword evidence="5" id="KW-0408">Iron</keyword>
<evidence type="ECO:0000259" key="16">
    <source>
        <dbReference type="Pfam" id="PF01545"/>
    </source>
</evidence>
<feature type="transmembrane region" description="Helical" evidence="15">
    <location>
        <begin position="12"/>
        <end position="35"/>
    </location>
</feature>
<dbReference type="AlphaFoldDB" id="A0A369YDZ2"/>
<dbReference type="GO" id="GO:0015086">
    <property type="term" value="F:cadmium ion transmembrane transporter activity"/>
    <property type="evidence" value="ECO:0007669"/>
    <property type="project" value="TreeGrafter"/>
</dbReference>
<evidence type="ECO:0000256" key="8">
    <source>
        <dbReference type="ARBA" id="ARBA00022989"/>
    </source>
</evidence>
<evidence type="ECO:0000256" key="12">
    <source>
        <dbReference type="ARBA" id="ARBA00050984"/>
    </source>
</evidence>
<sequence>MSVTMSTNYSQLVKRAANLAIAVAALLIVIKAIAWWKTGSISILAAMTDSVVDLFASITNVIVLRFALQPADENHAFGHGKAESLAAIAQSSFIAGSATFLLLQGIHKLTAPHLIEAELGVIVSIISIVLTALLVIYQKRVVKLTKSPAIEADSLHYQTDLLMNAAILVAMILNLFGFIYADAVFAIGIAFYIAFNAFKMFWEAVQVLLDRALPDEEVQQILQMASYNPQIIGIHDLLTRQVGATRFIQLHLELRDNLTLLEAHEITEQLEKEILAAFPKTEIIIHQEPTSIVQHELITGQIKHHVPSYR</sequence>
<feature type="domain" description="Cation efflux protein cytoplasmic" evidence="17">
    <location>
        <begin position="213"/>
        <end position="289"/>
    </location>
</feature>
<evidence type="ECO:0000256" key="6">
    <source>
        <dbReference type="ARBA" id="ARBA00022692"/>
    </source>
</evidence>
<dbReference type="PANTHER" id="PTHR43840:SF41">
    <property type="entry name" value="CATION-EFFLUX PUMP FIEF"/>
    <property type="match status" value="1"/>
</dbReference>
<dbReference type="Proteomes" id="UP000253872">
    <property type="component" value="Unassembled WGS sequence"/>
</dbReference>
<name>A0A369YDZ2_9PAST</name>
<comment type="catalytic activity">
    <reaction evidence="11">
        <text>Zn(2+)(in) + H(+)(out) = Zn(2+)(out) + H(+)(in)</text>
        <dbReference type="Rhea" id="RHEA:28839"/>
        <dbReference type="ChEBI" id="CHEBI:15378"/>
        <dbReference type="ChEBI" id="CHEBI:29105"/>
    </reaction>
</comment>
<evidence type="ECO:0000256" key="10">
    <source>
        <dbReference type="ARBA" id="ARBA00035584"/>
    </source>
</evidence>
<feature type="transmembrane region" description="Helical" evidence="15">
    <location>
        <begin position="41"/>
        <end position="64"/>
    </location>
</feature>
<evidence type="ECO:0000256" key="13">
    <source>
        <dbReference type="ARBA" id="ARBA00062926"/>
    </source>
</evidence>
<proteinExistence type="inferred from homology"/>
<reference evidence="18 19" key="1">
    <citation type="submission" date="2018-05" db="EMBL/GenBank/DDBJ databases">
        <title>Draft Genome Sequences for a Diverse set of 7 Haemophilus Species.</title>
        <authorList>
            <person name="Nichols M."/>
            <person name="Topaz N."/>
            <person name="Wang X."/>
            <person name="Wang X."/>
            <person name="Boxrud D."/>
        </authorList>
    </citation>
    <scope>NUCLEOTIDE SEQUENCE [LARGE SCALE GENOMIC DNA]</scope>
    <source>
        <strain evidence="18 19">C2002001239</strain>
    </source>
</reference>
<feature type="transmembrane region" description="Helical" evidence="15">
    <location>
        <begin position="85"/>
        <end position="107"/>
    </location>
</feature>
<dbReference type="Pfam" id="PF01545">
    <property type="entry name" value="Cation_efflux"/>
    <property type="match status" value="1"/>
</dbReference>
<keyword evidence="5" id="KW-0410">Iron transport</keyword>
<dbReference type="FunFam" id="1.20.1510.10:FF:000001">
    <property type="entry name" value="Ferrous-iron efflux pump FieF"/>
    <property type="match status" value="1"/>
</dbReference>
<keyword evidence="8 15" id="KW-1133">Transmembrane helix</keyword>
<protein>
    <recommendedName>
        <fullName evidence="14">Cation-efflux pump FieF</fullName>
    </recommendedName>
</protein>
<dbReference type="InterPro" id="IPR027469">
    <property type="entry name" value="Cation_efflux_TMD_sf"/>
</dbReference>
<dbReference type="SUPFAM" id="SSF161111">
    <property type="entry name" value="Cation efflux protein transmembrane domain-like"/>
    <property type="match status" value="1"/>
</dbReference>
<evidence type="ECO:0000256" key="7">
    <source>
        <dbReference type="ARBA" id="ARBA00022906"/>
    </source>
</evidence>
<dbReference type="GO" id="GO:0006882">
    <property type="term" value="P:intracellular zinc ion homeostasis"/>
    <property type="evidence" value="ECO:0007669"/>
    <property type="project" value="TreeGrafter"/>
</dbReference>
<keyword evidence="4" id="KW-1003">Cell membrane</keyword>
<dbReference type="FunFam" id="3.30.70.1350:FF:000002">
    <property type="entry name" value="Ferrous-iron efflux pump FieF"/>
    <property type="match status" value="1"/>
</dbReference>
<evidence type="ECO:0000256" key="5">
    <source>
        <dbReference type="ARBA" id="ARBA00022496"/>
    </source>
</evidence>
<dbReference type="InterPro" id="IPR058533">
    <property type="entry name" value="Cation_efflux_TM"/>
</dbReference>
<comment type="subcellular location">
    <subcellularLocation>
        <location evidence="1">Cell membrane</location>
        <topology evidence="1">Multi-pass membrane protein</topology>
    </subcellularLocation>
</comment>
<dbReference type="GO" id="GO:0005886">
    <property type="term" value="C:plasma membrane"/>
    <property type="evidence" value="ECO:0007669"/>
    <property type="project" value="UniProtKB-SubCell"/>
</dbReference>
<organism evidence="18 19">
    <name type="scientific">Haemophilus sputorum</name>
    <dbReference type="NCBI Taxonomy" id="1078480"/>
    <lineage>
        <taxon>Bacteria</taxon>
        <taxon>Pseudomonadati</taxon>
        <taxon>Pseudomonadota</taxon>
        <taxon>Gammaproteobacteria</taxon>
        <taxon>Pasteurellales</taxon>
        <taxon>Pasteurellaceae</taxon>
        <taxon>Haemophilus</taxon>
    </lineage>
</organism>
<dbReference type="InterPro" id="IPR027470">
    <property type="entry name" value="Cation_efflux_CTD"/>
</dbReference>
<comment type="caution">
    <text evidence="18">The sequence shown here is derived from an EMBL/GenBank/DDBJ whole genome shotgun (WGS) entry which is preliminary data.</text>
</comment>
<evidence type="ECO:0000313" key="18">
    <source>
        <dbReference type="EMBL" id="RDE72992.1"/>
    </source>
</evidence>
<dbReference type="InterPro" id="IPR036837">
    <property type="entry name" value="Cation_efflux_CTD_sf"/>
</dbReference>
<evidence type="ECO:0000256" key="1">
    <source>
        <dbReference type="ARBA" id="ARBA00004651"/>
    </source>
</evidence>
<dbReference type="EMBL" id="QEPN01000002">
    <property type="protein sequence ID" value="RDE72992.1"/>
    <property type="molecule type" value="Genomic_DNA"/>
</dbReference>
<accession>A0A369YDZ2</accession>